<name>A0A8K0STF4_9HYPO</name>
<comment type="caution">
    <text evidence="1">The sequence shown here is derived from an EMBL/GenBank/DDBJ whole genome shotgun (WGS) entry which is preliminary data.</text>
</comment>
<keyword evidence="2" id="KW-1185">Reference proteome</keyword>
<dbReference type="Proteomes" id="UP000813444">
    <property type="component" value="Unassembled WGS sequence"/>
</dbReference>
<dbReference type="EMBL" id="JAGPNK010000006">
    <property type="protein sequence ID" value="KAH7319636.1"/>
    <property type="molecule type" value="Genomic_DNA"/>
</dbReference>
<evidence type="ECO:0000313" key="2">
    <source>
        <dbReference type="Proteomes" id="UP000813444"/>
    </source>
</evidence>
<sequence length="270" mass="30286">MSVRSQTSCPCMCSRIESVSRKAEAAQSQPSTAGGCARAQGPLSGHALFARGWRGREPEEHHHPGSSRSREGAPLLLSCSLPLCRWWVCTLHVLQACMAPRTGRVYGRGWRGRESWMPRDHRMMSTPEWREREERCCQTSPIATHFEHTRTRLDKWWAQPQGSAARRLGAEGQWRRASTQCNTPQRCCVGDDNFPCRPRPIAHCPSVLCPASISLAYLAFCVWCGAVQVTCHPTVVSRPAMPDRSLPLAFRGQLDSGWAVHGYHEENNKK</sequence>
<dbReference type="AlphaFoldDB" id="A0A8K0STF4"/>
<organism evidence="1 2">
    <name type="scientific">Stachybotrys elegans</name>
    <dbReference type="NCBI Taxonomy" id="80388"/>
    <lineage>
        <taxon>Eukaryota</taxon>
        <taxon>Fungi</taxon>
        <taxon>Dikarya</taxon>
        <taxon>Ascomycota</taxon>
        <taxon>Pezizomycotina</taxon>
        <taxon>Sordariomycetes</taxon>
        <taxon>Hypocreomycetidae</taxon>
        <taxon>Hypocreales</taxon>
        <taxon>Stachybotryaceae</taxon>
        <taxon>Stachybotrys</taxon>
    </lineage>
</organism>
<evidence type="ECO:0000313" key="1">
    <source>
        <dbReference type="EMBL" id="KAH7319636.1"/>
    </source>
</evidence>
<reference evidence="1" key="1">
    <citation type="journal article" date="2021" name="Nat. Commun.">
        <title>Genetic determinants of endophytism in the Arabidopsis root mycobiome.</title>
        <authorList>
            <person name="Mesny F."/>
            <person name="Miyauchi S."/>
            <person name="Thiergart T."/>
            <person name="Pickel B."/>
            <person name="Atanasova L."/>
            <person name="Karlsson M."/>
            <person name="Huettel B."/>
            <person name="Barry K.W."/>
            <person name="Haridas S."/>
            <person name="Chen C."/>
            <person name="Bauer D."/>
            <person name="Andreopoulos W."/>
            <person name="Pangilinan J."/>
            <person name="LaButti K."/>
            <person name="Riley R."/>
            <person name="Lipzen A."/>
            <person name="Clum A."/>
            <person name="Drula E."/>
            <person name="Henrissat B."/>
            <person name="Kohler A."/>
            <person name="Grigoriev I.V."/>
            <person name="Martin F.M."/>
            <person name="Hacquard S."/>
        </authorList>
    </citation>
    <scope>NUCLEOTIDE SEQUENCE</scope>
    <source>
        <strain evidence="1">MPI-CAGE-CH-0235</strain>
    </source>
</reference>
<accession>A0A8K0STF4</accession>
<gene>
    <name evidence="1" type="ORF">B0I35DRAFT_215922</name>
</gene>
<protein>
    <submittedName>
        <fullName evidence="1">Uncharacterized protein</fullName>
    </submittedName>
</protein>
<proteinExistence type="predicted"/>